<evidence type="ECO:0000313" key="2">
    <source>
        <dbReference type="EMBL" id="MBD6619401.1"/>
    </source>
</evidence>
<feature type="transmembrane region" description="Helical" evidence="1">
    <location>
        <begin position="12"/>
        <end position="31"/>
    </location>
</feature>
<feature type="transmembrane region" description="Helical" evidence="1">
    <location>
        <begin position="43"/>
        <end position="68"/>
    </location>
</feature>
<dbReference type="PANTHER" id="PTHR14136">
    <property type="entry name" value="BTB_POZ DOMAIN-CONTAINING PROTEIN KCTD9"/>
    <property type="match status" value="1"/>
</dbReference>
<dbReference type="PANTHER" id="PTHR14136:SF17">
    <property type="entry name" value="BTB_POZ DOMAIN-CONTAINING PROTEIN KCTD9"/>
    <property type="match status" value="1"/>
</dbReference>
<dbReference type="Gene3D" id="2.160.20.80">
    <property type="entry name" value="E3 ubiquitin-protein ligase SopA"/>
    <property type="match status" value="2"/>
</dbReference>
<organism evidence="2 3">
    <name type="scientific">Komarekiella delphini-convector SJRDD-AB1</name>
    <dbReference type="NCBI Taxonomy" id="2593771"/>
    <lineage>
        <taxon>Bacteria</taxon>
        <taxon>Bacillati</taxon>
        <taxon>Cyanobacteriota</taxon>
        <taxon>Cyanophyceae</taxon>
        <taxon>Nostocales</taxon>
        <taxon>Nostocaceae</taxon>
        <taxon>Komarekiella</taxon>
        <taxon>Komarekiella delphini-convector</taxon>
    </lineage>
</organism>
<protein>
    <submittedName>
        <fullName evidence="2">Pentapeptide repeat-containing protein</fullName>
    </submittedName>
</protein>
<dbReference type="SUPFAM" id="SSF141571">
    <property type="entry name" value="Pentapeptide repeat-like"/>
    <property type="match status" value="1"/>
</dbReference>
<dbReference type="RefSeq" id="WP_191760597.1">
    <property type="nucleotide sequence ID" value="NZ_VJXY01000040.1"/>
</dbReference>
<keyword evidence="1" id="KW-1133">Transmembrane helix</keyword>
<gene>
    <name evidence="2" type="ORF">FNW02_27125</name>
</gene>
<dbReference type="AlphaFoldDB" id="A0AA40T1W6"/>
<name>A0AA40T1W6_9NOST</name>
<keyword evidence="3" id="KW-1185">Reference proteome</keyword>
<accession>A0AA40T1W6</accession>
<dbReference type="EMBL" id="VJXY01000040">
    <property type="protein sequence ID" value="MBD6619401.1"/>
    <property type="molecule type" value="Genomic_DNA"/>
</dbReference>
<dbReference type="Pfam" id="PF00805">
    <property type="entry name" value="Pentapeptide"/>
    <property type="match status" value="4"/>
</dbReference>
<evidence type="ECO:0000313" key="3">
    <source>
        <dbReference type="Proteomes" id="UP001165986"/>
    </source>
</evidence>
<dbReference type="InterPro" id="IPR051082">
    <property type="entry name" value="Pentapeptide-BTB/POZ_domain"/>
</dbReference>
<reference evidence="2" key="1">
    <citation type="submission" date="2019-07" db="EMBL/GenBank/DDBJ databases">
        <title>Toxilogical consequences of a new and cryptic species of cyanobacteria (Komarekiella delphini-convector) recovered from the epidermis of a bottlenose dolphin and 1500 ft. in the air.</title>
        <authorList>
            <person name="Brown A.O."/>
            <person name="Dvorak P."/>
            <person name="Villanueva C.D."/>
            <person name="Foss A.J."/>
            <person name="Garvey A.D."/>
            <person name="Gibson Q.A."/>
            <person name="Johansen J.R."/>
            <person name="Casamatta D.A."/>
        </authorList>
    </citation>
    <scope>NUCLEOTIDE SEQUENCE</scope>
    <source>
        <strain evidence="2">SJRDD-AB1</strain>
    </source>
</reference>
<dbReference type="Proteomes" id="UP001165986">
    <property type="component" value="Unassembled WGS sequence"/>
</dbReference>
<proteinExistence type="predicted"/>
<dbReference type="InterPro" id="IPR001646">
    <property type="entry name" value="5peptide_repeat"/>
</dbReference>
<comment type="caution">
    <text evidence="2">The sequence shown here is derived from an EMBL/GenBank/DDBJ whole genome shotgun (WGS) entry which is preliminary data.</text>
</comment>
<evidence type="ECO:0000256" key="1">
    <source>
        <dbReference type="SAM" id="Phobius"/>
    </source>
</evidence>
<sequence>MSLIKTNEITSLLLIIAVIFIFPLTLTYSLFSDIQGVSNQQKIEYITQLLTIIAIIFGGLAVSINAYFTSRLSLGMDQSGLTKHLNEVLGWDKNIAIGVNYKQPNLEEFAPERFSKAIEQLGNEKIETRFAAIYALERIAKDSPKDHWTIMEILAAFIRENAPVRQEDEDEVESQESSKLPTDIQTALTVIGRRDSQNDPINQKLDLRNTDLTGADLMDANLSKAILIGANLQWVNFIRADLSEADLSEVDLCGSILYEANLQKAILPEANLQGVILRKANLSKAILYDANLEGATLYDANLEGAILYNANLEGAILCDANLCGVNFEGSNLQEANLIGSNLQKAKLIGANLENVLLSTANLQEANLQEANLYEAKLQEANLTGTNLLEAFLQKANLSGANLSKSEHLELEQIELAIGDRTTILPENLQVPKHWR</sequence>
<keyword evidence="1" id="KW-0812">Transmembrane</keyword>
<keyword evidence="1" id="KW-0472">Membrane</keyword>